<protein>
    <submittedName>
        <fullName evidence="1">Uncharacterized protein</fullName>
    </submittedName>
</protein>
<sequence length="360" mass="40482">MIVEALSPVPRTPRAGSSLALLAYRIPNAGRFRARPAAAEHGGRCLKVNGTGTPVAQPGENQQSHVLRFNRWIGKRSPASDLGPRQGLTLWPWTFYQHILDGAGASDHDIEVAWLWHQRIAHRIGRQDEQVALALESVMPLLAQAHRPAPPPPELARIESEAEFMAQLRALKDASTRLTIRYISERTLQLDSEHGIARATLQNILTRSTVPDDEDKMLVLLRVLTAEGPAARSGIAMSIQLTQQYMEKWHSLIARRSRDRLDEARREHAAPERVEHEAAFDGESRYQDALAGLPRYQRELLELVGANVGLDTIARWWSTSRDQLQRVLWSVRRQIWDALGTEWPSAPEAAGTVTMLDHHR</sequence>
<reference evidence="2" key="1">
    <citation type="journal article" date="2019" name="Int. J. Syst. Evol. Microbiol.">
        <title>The Global Catalogue of Microorganisms (GCM) 10K type strain sequencing project: providing services to taxonomists for standard genome sequencing and annotation.</title>
        <authorList>
            <consortium name="The Broad Institute Genomics Platform"/>
            <consortium name="The Broad Institute Genome Sequencing Center for Infectious Disease"/>
            <person name="Wu L."/>
            <person name="Ma J."/>
        </authorList>
    </citation>
    <scope>NUCLEOTIDE SEQUENCE [LARGE SCALE GENOMIC DNA]</scope>
    <source>
        <strain evidence="2">JCM 14545</strain>
    </source>
</reference>
<evidence type="ECO:0000313" key="1">
    <source>
        <dbReference type="EMBL" id="GAA1983086.1"/>
    </source>
</evidence>
<organism evidence="1 2">
    <name type="scientific">Amycolatopsis minnesotensis</name>
    <dbReference type="NCBI Taxonomy" id="337894"/>
    <lineage>
        <taxon>Bacteria</taxon>
        <taxon>Bacillati</taxon>
        <taxon>Actinomycetota</taxon>
        <taxon>Actinomycetes</taxon>
        <taxon>Pseudonocardiales</taxon>
        <taxon>Pseudonocardiaceae</taxon>
        <taxon>Amycolatopsis</taxon>
    </lineage>
</organism>
<evidence type="ECO:0000313" key="2">
    <source>
        <dbReference type="Proteomes" id="UP001501116"/>
    </source>
</evidence>
<name>A0ABP5DRX9_9PSEU</name>
<dbReference type="EMBL" id="BAAANN010000038">
    <property type="protein sequence ID" value="GAA1983086.1"/>
    <property type="molecule type" value="Genomic_DNA"/>
</dbReference>
<dbReference type="Proteomes" id="UP001501116">
    <property type="component" value="Unassembled WGS sequence"/>
</dbReference>
<keyword evidence="2" id="KW-1185">Reference proteome</keyword>
<accession>A0ABP5DRX9</accession>
<comment type="caution">
    <text evidence="1">The sequence shown here is derived from an EMBL/GenBank/DDBJ whole genome shotgun (WGS) entry which is preliminary data.</text>
</comment>
<proteinExistence type="predicted"/>
<gene>
    <name evidence="1" type="ORF">GCM10009754_70190</name>
</gene>